<keyword evidence="4" id="KW-1185">Reference proteome</keyword>
<gene>
    <name evidence="3" type="ORF">JKF63_04527</name>
</gene>
<dbReference type="PANTHER" id="PTHR34377:SF3">
    <property type="entry name" value="TETRATRICOPEPTIDE REPEAT (TPR)-LIKE SUPERFAMILY PROTEIN"/>
    <property type="match status" value="1"/>
</dbReference>
<dbReference type="Proteomes" id="UP000674318">
    <property type="component" value="Unassembled WGS sequence"/>
</dbReference>
<dbReference type="KEGG" id="phet:94290588"/>
<proteinExistence type="predicted"/>
<dbReference type="AlphaFoldDB" id="A0A836LBZ6"/>
<comment type="caution">
    <text evidence="3">The sequence shown here is derived from an EMBL/GenBank/DDBJ whole genome shotgun (WGS) entry which is preliminary data.</text>
</comment>
<name>A0A836LBZ6_9TRYP</name>
<feature type="compositionally biased region" description="Low complexity" evidence="1">
    <location>
        <begin position="257"/>
        <end position="274"/>
    </location>
</feature>
<feature type="compositionally biased region" description="Basic residues" evidence="1">
    <location>
        <begin position="1028"/>
        <end position="1043"/>
    </location>
</feature>
<feature type="region of interest" description="Disordered" evidence="1">
    <location>
        <begin position="581"/>
        <end position="603"/>
    </location>
</feature>
<evidence type="ECO:0000313" key="4">
    <source>
        <dbReference type="Proteomes" id="UP000674318"/>
    </source>
</evidence>
<dbReference type="OrthoDB" id="273256at2759"/>
<protein>
    <recommendedName>
        <fullName evidence="5">BRCT domain-containing protein</fullName>
    </recommendedName>
</protein>
<sequence>MWGGLHFFVSIETLVSFTIPSSLCHDGAISGTSNSEDSALTVKRAGNPTVRRLHFTRERRLTPVFALPNATLFLQVLFSSGNRVHLMTPWCKEDTATILKSFGWVSFLADARRISVAPGSSQFSFSSLGVDPADYTRTVLVIDDALRWSNATALQLIEVCHTNEGKDAADSMELLYALSRCIFFSEWYLRYPSSSIASCVALSNTTVFAFCRFFLEGTDTEASLMQLISSHGGRIVHTATEATHILALPPPPAQRAGSSSTTSSSASFSTSSSGDESESEGEEESGSLVDSTDTDTSDGRSDGHGSVSRHKGKERPVGDSKASCSSFGARVLETCATSPPSALRSRAAAQLTSVETPMGPNTALQAVTVTVPWVYRCIRALRLVPIDCAPGSAGPNVCGKEVREQIDPVDNSKAELASKTGTLLCALLPPPDARPLLWTTLHSIASQHGYDTTALVQSAKPGPSSKTVTAACVLEALTSPIYSDVVEVRLQPLPVTGKSADGLPTSSRSRGTPVTRHTLDSLKLSSASSELGRIGLHRFERRRDKEAVFAHLQLIASQFLYSFDYVQQRKLQALRCHAGTQTSGARHASMGTMTEGQQPVATPLEPEDDAELAKSKETAAAATSDFGFKGCKVTPAARALESKAAESITSNAAGAVGEVEWRHHLSNVEGKMLVSHVHAGTVNGKEVNERLWDGGQSISGADDGETSMKITRAAEAQAMEHAVKTEGLTTMKEDNLRGIAPPSSNILAGTSHDEPVPARPPLAPSFSKPPSSLLPLPLMPKAVEVGPGKVDALPGGFTACFIPTSVLTADQQFDFYAFLCSLPLFNTAELGNSVVRVTDGVRCQFANHKGAKDFLRIDFIEFLSLHLPIYPVLNDSVGLEDLQRTVMDFPFLPLPAAPEVSQEEAQSLWTAPPAPEPTTLLSTQSTAARTLYPSEGDTEPHRRGSDPLSVPPKSPSRRGRDSASTSSSGKRLKRSETLDGNPSKRSREDDSAKETPPSTDHYRHRDRPRSDHHSGSSSRRVESTSSSSHHHRHYHHRGDRHRSPREDSDRDSRSDVHHRLHSRRDRR</sequence>
<organism evidence="3 4">
    <name type="scientific">Porcisia hertigi</name>
    <dbReference type="NCBI Taxonomy" id="2761500"/>
    <lineage>
        <taxon>Eukaryota</taxon>
        <taxon>Discoba</taxon>
        <taxon>Euglenozoa</taxon>
        <taxon>Kinetoplastea</taxon>
        <taxon>Metakinetoplastina</taxon>
        <taxon>Trypanosomatida</taxon>
        <taxon>Trypanosomatidae</taxon>
        <taxon>Leishmaniinae</taxon>
        <taxon>Porcisia</taxon>
    </lineage>
</organism>
<feature type="compositionally biased region" description="Basic residues" evidence="1">
    <location>
        <begin position="1058"/>
        <end position="1067"/>
    </location>
</feature>
<keyword evidence="2" id="KW-0732">Signal</keyword>
<reference evidence="3 4" key="1">
    <citation type="submission" date="2021-02" db="EMBL/GenBank/DDBJ databases">
        <title>Porcisia hertigi Genome sequencing and assembly.</title>
        <authorList>
            <person name="Almutairi H."/>
            <person name="Gatherer D."/>
        </authorList>
    </citation>
    <scope>NUCLEOTIDE SEQUENCE [LARGE SCALE GENOMIC DNA]</scope>
    <source>
        <strain evidence="3 4">C119</strain>
    </source>
</reference>
<feature type="compositionally biased region" description="Acidic residues" evidence="1">
    <location>
        <begin position="275"/>
        <end position="285"/>
    </location>
</feature>
<feature type="chain" id="PRO_5032797764" description="BRCT domain-containing protein" evidence="2">
    <location>
        <begin position="25"/>
        <end position="1067"/>
    </location>
</feature>
<feature type="compositionally biased region" description="Polar residues" evidence="1">
    <location>
        <begin position="591"/>
        <end position="600"/>
    </location>
</feature>
<evidence type="ECO:0000313" key="3">
    <source>
        <dbReference type="EMBL" id="KAG5502760.1"/>
    </source>
</evidence>
<accession>A0A836LBZ6</accession>
<dbReference type="RefSeq" id="XP_067756532.1">
    <property type="nucleotide sequence ID" value="XM_067900511.1"/>
</dbReference>
<feature type="compositionally biased region" description="Basic and acidic residues" evidence="1">
    <location>
        <begin position="1000"/>
        <end position="1022"/>
    </location>
</feature>
<evidence type="ECO:0000256" key="2">
    <source>
        <dbReference type="SAM" id="SignalP"/>
    </source>
</evidence>
<evidence type="ECO:0000256" key="1">
    <source>
        <dbReference type="SAM" id="MobiDB-lite"/>
    </source>
</evidence>
<feature type="region of interest" description="Disordered" evidence="1">
    <location>
        <begin position="248"/>
        <end position="323"/>
    </location>
</feature>
<dbReference type="PANTHER" id="PTHR34377">
    <property type="entry name" value="TETRATRICOPEPTIDE REPEAT (TPR)-LIKE SUPERFAMILY PROTEIN"/>
    <property type="match status" value="1"/>
</dbReference>
<evidence type="ECO:0008006" key="5">
    <source>
        <dbReference type="Google" id="ProtNLM"/>
    </source>
</evidence>
<feature type="region of interest" description="Disordered" evidence="1">
    <location>
        <begin position="903"/>
        <end position="1067"/>
    </location>
</feature>
<dbReference type="EMBL" id="JAFJZO010000025">
    <property type="protein sequence ID" value="KAG5502760.1"/>
    <property type="molecule type" value="Genomic_DNA"/>
</dbReference>
<feature type="signal peptide" evidence="2">
    <location>
        <begin position="1"/>
        <end position="24"/>
    </location>
</feature>
<feature type="region of interest" description="Disordered" evidence="1">
    <location>
        <begin position="497"/>
        <end position="516"/>
    </location>
</feature>
<feature type="compositionally biased region" description="Basic and acidic residues" evidence="1">
    <location>
        <begin position="1044"/>
        <end position="1057"/>
    </location>
</feature>
<dbReference type="GeneID" id="94290588"/>